<evidence type="ECO:0000256" key="12">
    <source>
        <dbReference type="ARBA" id="ARBA00025198"/>
    </source>
</evidence>
<evidence type="ECO:0000256" key="13">
    <source>
        <dbReference type="ARBA" id="ARBA00025830"/>
    </source>
</evidence>
<evidence type="ECO:0000256" key="2">
    <source>
        <dbReference type="ARBA" id="ARBA00005513"/>
    </source>
</evidence>
<evidence type="ECO:0000256" key="10">
    <source>
        <dbReference type="ARBA" id="ARBA00023136"/>
    </source>
</evidence>
<dbReference type="PANTHER" id="PTHR33445:SF1">
    <property type="entry name" value="ATP SYNTHASE SUBUNIT B"/>
    <property type="match status" value="1"/>
</dbReference>
<dbReference type="HAMAP" id="MF_01398">
    <property type="entry name" value="ATP_synth_b_bprime"/>
    <property type="match status" value="1"/>
</dbReference>
<dbReference type="Gene3D" id="1.20.5.620">
    <property type="entry name" value="F1F0 ATP synthase subunit B, membrane domain"/>
    <property type="match status" value="1"/>
</dbReference>
<evidence type="ECO:0000256" key="11">
    <source>
        <dbReference type="ARBA" id="ARBA00023310"/>
    </source>
</evidence>
<evidence type="ECO:0000256" key="4">
    <source>
        <dbReference type="ARBA" id="ARBA00022475"/>
    </source>
</evidence>
<comment type="similarity">
    <text evidence="2 14 15">Belongs to the ATPase B chain family.</text>
</comment>
<evidence type="ECO:0000256" key="15">
    <source>
        <dbReference type="RuleBase" id="RU003848"/>
    </source>
</evidence>
<comment type="subcellular location">
    <subcellularLocation>
        <location evidence="1 14">Cell membrane</location>
        <topology evidence="1 14">Single-pass membrane protein</topology>
    </subcellularLocation>
</comment>
<dbReference type="NCBIfam" id="NF004412">
    <property type="entry name" value="PRK05759.1-3"/>
    <property type="match status" value="1"/>
</dbReference>
<evidence type="ECO:0000256" key="1">
    <source>
        <dbReference type="ARBA" id="ARBA00004162"/>
    </source>
</evidence>
<comment type="caution">
    <text evidence="18">The sequence shown here is derived from an EMBL/GenBank/DDBJ whole genome shotgun (WGS) entry which is preliminary data.</text>
</comment>
<evidence type="ECO:0000256" key="8">
    <source>
        <dbReference type="ARBA" id="ARBA00022989"/>
    </source>
</evidence>
<evidence type="ECO:0000313" key="18">
    <source>
        <dbReference type="EMBL" id="GGI08836.1"/>
    </source>
</evidence>
<keyword evidence="16" id="KW-0175">Coiled coil</keyword>
<dbReference type="SUPFAM" id="SSF81573">
    <property type="entry name" value="F1F0 ATP synthase subunit B, membrane domain"/>
    <property type="match status" value="1"/>
</dbReference>
<gene>
    <name evidence="14 18" type="primary">atpF</name>
    <name evidence="18" type="ORF">GCM10007368_23160</name>
</gene>
<keyword evidence="6 14" id="KW-0812">Transmembrane</keyword>
<evidence type="ECO:0000256" key="3">
    <source>
        <dbReference type="ARBA" id="ARBA00022448"/>
    </source>
</evidence>
<feature type="transmembrane region" description="Helical" evidence="14">
    <location>
        <begin position="31"/>
        <end position="50"/>
    </location>
</feature>
<keyword evidence="10 14" id="KW-0472">Membrane</keyword>
<dbReference type="EMBL" id="BMDG01000007">
    <property type="protein sequence ID" value="GGI08836.1"/>
    <property type="molecule type" value="Genomic_DNA"/>
</dbReference>
<accession>A0ABQ2B6R4</accession>
<feature type="region of interest" description="Disordered" evidence="17">
    <location>
        <begin position="181"/>
        <end position="203"/>
    </location>
</feature>
<protein>
    <recommendedName>
        <fullName evidence="14">ATP synthase subunit b</fullName>
    </recommendedName>
    <alternativeName>
        <fullName evidence="14">ATP synthase F(0) sector subunit b</fullName>
    </alternativeName>
    <alternativeName>
        <fullName evidence="14">ATPase subunit I</fullName>
    </alternativeName>
    <alternativeName>
        <fullName evidence="14">F-type ATPase subunit b</fullName>
        <shortName evidence="14">F-ATPase subunit b</shortName>
    </alternativeName>
</protein>
<dbReference type="InterPro" id="IPR050059">
    <property type="entry name" value="ATP_synthase_B_chain"/>
</dbReference>
<comment type="subunit">
    <text evidence="13 14">F-type ATPases have 2 components, F(1) - the catalytic core - and F(0) - the membrane proton channel. F(1) has five subunits: alpha(3), beta(3), gamma(1), delta(1), epsilon(1). F(0) has three main subunits: a(1), b(2) and c(10-14). The alpha and beta chains form an alternating ring which encloses part of the gamma chain. F(1) is attached to F(0) by a central stalk formed by the gamma and epsilon chains, while a peripheral stalk is formed by the delta and b chains.</text>
</comment>
<reference evidence="19" key="1">
    <citation type="journal article" date="2019" name="Int. J. Syst. Evol. Microbiol.">
        <title>The Global Catalogue of Microorganisms (GCM) 10K type strain sequencing project: providing services to taxonomists for standard genome sequencing and annotation.</title>
        <authorList>
            <consortium name="The Broad Institute Genomics Platform"/>
            <consortium name="The Broad Institute Genome Sequencing Center for Infectious Disease"/>
            <person name="Wu L."/>
            <person name="Ma J."/>
        </authorList>
    </citation>
    <scope>NUCLEOTIDE SEQUENCE [LARGE SCALE GENOMIC DNA]</scope>
    <source>
        <strain evidence="19">CCM 8653</strain>
    </source>
</reference>
<evidence type="ECO:0000256" key="7">
    <source>
        <dbReference type="ARBA" id="ARBA00022781"/>
    </source>
</evidence>
<dbReference type="Pfam" id="PF00430">
    <property type="entry name" value="ATP-synt_B"/>
    <property type="match status" value="1"/>
</dbReference>
<evidence type="ECO:0000256" key="5">
    <source>
        <dbReference type="ARBA" id="ARBA00022547"/>
    </source>
</evidence>
<keyword evidence="3 14" id="KW-0813">Transport</keyword>
<evidence type="ECO:0000313" key="19">
    <source>
        <dbReference type="Proteomes" id="UP000632535"/>
    </source>
</evidence>
<keyword evidence="9 14" id="KW-0406">Ion transport</keyword>
<evidence type="ECO:0000256" key="17">
    <source>
        <dbReference type="SAM" id="MobiDB-lite"/>
    </source>
</evidence>
<keyword evidence="8 14" id="KW-1133">Transmembrane helix</keyword>
<evidence type="ECO:0000256" key="6">
    <source>
        <dbReference type="ARBA" id="ARBA00022692"/>
    </source>
</evidence>
<proteinExistence type="inferred from homology"/>
<feature type="coiled-coil region" evidence="16">
    <location>
        <begin position="68"/>
        <end position="106"/>
    </location>
</feature>
<evidence type="ECO:0000256" key="9">
    <source>
        <dbReference type="ARBA" id="ARBA00023065"/>
    </source>
</evidence>
<name>A0ABQ2B6R4_9MICO</name>
<organism evidence="18 19">
    <name type="scientific">Isoptericola cucumis</name>
    <dbReference type="NCBI Taxonomy" id="1776856"/>
    <lineage>
        <taxon>Bacteria</taxon>
        <taxon>Bacillati</taxon>
        <taxon>Actinomycetota</taxon>
        <taxon>Actinomycetes</taxon>
        <taxon>Micrococcales</taxon>
        <taxon>Promicromonosporaceae</taxon>
        <taxon>Isoptericola</taxon>
    </lineage>
</organism>
<keyword evidence="5 14" id="KW-0138">CF(0)</keyword>
<dbReference type="PANTHER" id="PTHR33445">
    <property type="entry name" value="ATP SYNTHASE SUBUNIT B', CHLOROPLASTIC"/>
    <property type="match status" value="1"/>
</dbReference>
<comment type="function">
    <text evidence="12 14">F(1)F(0) ATP synthase produces ATP from ADP in the presence of a proton or sodium gradient. F-type ATPases consist of two structural domains, F(1) containing the extramembraneous catalytic core and F(0) containing the membrane proton channel, linked together by a central stalk and a peripheral stalk. During catalysis, ATP synthesis in the catalytic domain of F(1) is coupled via a rotary mechanism of the central stalk subunits to proton translocation.</text>
</comment>
<dbReference type="CDD" id="cd06503">
    <property type="entry name" value="ATP-synt_Fo_b"/>
    <property type="match status" value="1"/>
</dbReference>
<dbReference type="InterPro" id="IPR028987">
    <property type="entry name" value="ATP_synth_B-like_membr_sf"/>
</dbReference>
<keyword evidence="7 14" id="KW-0375">Hydrogen ion transport</keyword>
<keyword evidence="11 14" id="KW-0066">ATP synthesis</keyword>
<dbReference type="InterPro" id="IPR005864">
    <property type="entry name" value="ATP_synth_F0_bsu_bac"/>
</dbReference>
<keyword evidence="4 14" id="KW-1003">Cell membrane</keyword>
<dbReference type="Proteomes" id="UP000632535">
    <property type="component" value="Unassembled WGS sequence"/>
</dbReference>
<evidence type="ECO:0000256" key="16">
    <source>
        <dbReference type="SAM" id="Coils"/>
    </source>
</evidence>
<evidence type="ECO:0000256" key="14">
    <source>
        <dbReference type="HAMAP-Rule" id="MF_01398"/>
    </source>
</evidence>
<comment type="function">
    <text evidence="14">Component of the F(0) channel, it forms part of the peripheral stalk, linking F(1) to F(0).</text>
</comment>
<keyword evidence="19" id="KW-1185">Reference proteome</keyword>
<sequence length="203" mass="21917">MMISPLNTSTADVLAAEETTANLLLPHTYDLVWSLVIVVIVGLVFYRYVLPKFQAVLDERTAKIEGGLAKATEAQEEAAKALEEYHRQLAEARADAAKTREEARAEGTVIVAELRAKAQEEASRIVETAHRQIEAERQTAAVSLRSEVGELATELASKIVGESLQDAARQSRVVDRFLDELEATQGDESGAQAPAGSSVGKEG</sequence>
<dbReference type="InterPro" id="IPR002146">
    <property type="entry name" value="ATP_synth_b/b'su_bac/chlpt"/>
</dbReference>
<dbReference type="NCBIfam" id="TIGR01144">
    <property type="entry name" value="ATP_synt_b"/>
    <property type="match status" value="1"/>
</dbReference>